<evidence type="ECO:0000313" key="4">
    <source>
        <dbReference type="EMBL" id="PYA71389.1"/>
    </source>
</evidence>
<dbReference type="AlphaFoldDB" id="A0A0G3SIE5"/>
<gene>
    <name evidence="3" type="ORF">AN695_0215505</name>
    <name evidence="2" type="ORF">DKC05_06035</name>
    <name evidence="4" type="ORF">DMW51_06775</name>
</gene>
<keyword evidence="7" id="KW-1185">Reference proteome</keyword>
<dbReference type="Proteomes" id="UP000247823">
    <property type="component" value="Unassembled WGS sequence"/>
</dbReference>
<dbReference type="Pfam" id="PF08818">
    <property type="entry name" value="DUF1801"/>
    <property type="match status" value="1"/>
</dbReference>
<evidence type="ECO:0000313" key="6">
    <source>
        <dbReference type="Proteomes" id="UP000245399"/>
    </source>
</evidence>
<dbReference type="InterPro" id="IPR014922">
    <property type="entry name" value="YdhG-like"/>
</dbReference>
<organism evidence="3 5">
    <name type="scientific">Serratia marcescens</name>
    <dbReference type="NCBI Taxonomy" id="615"/>
    <lineage>
        <taxon>Bacteria</taxon>
        <taxon>Pseudomonadati</taxon>
        <taxon>Pseudomonadota</taxon>
        <taxon>Gammaproteobacteria</taxon>
        <taxon>Enterobacterales</taxon>
        <taxon>Yersiniaceae</taxon>
        <taxon>Serratia</taxon>
    </lineage>
</organism>
<evidence type="ECO:0000259" key="1">
    <source>
        <dbReference type="Pfam" id="PF08818"/>
    </source>
</evidence>
<dbReference type="EMBL" id="QJQB01000149">
    <property type="protein sequence ID" value="PYA71389.1"/>
    <property type="molecule type" value="Genomic_DNA"/>
</dbReference>
<reference evidence="3" key="2">
    <citation type="journal article" date="2017" name="PLoS ONE">
        <title>Genomic and phenotypic characterisation of fluoroquinolone resistance mechanisms in Enterobacteriaceae in Durban, South Africa.</title>
        <authorList>
            <person name="Osei Sekyere J."/>
            <person name="Amoako D.G."/>
        </authorList>
    </citation>
    <scope>NUCLEOTIDE SEQUENCE</scope>
    <source>
        <strain evidence="3">945174350</strain>
    </source>
</reference>
<reference evidence="4" key="5">
    <citation type="submission" date="2018-06" db="EMBL/GenBank/DDBJ databases">
        <authorList>
            <person name="Martins R.C."/>
            <person name="Perdigao-Neto L.V."/>
            <person name="Costa S.F."/>
            <person name="Levin A.S.S."/>
        </authorList>
    </citation>
    <scope>NUCLEOTIDE SEQUENCE</scope>
    <source>
        <strain evidence="4">1283</strain>
    </source>
</reference>
<evidence type="ECO:0000313" key="5">
    <source>
        <dbReference type="Proteomes" id="UP000050489"/>
    </source>
</evidence>
<proteinExistence type="predicted"/>
<accession>A0A0G3SIE5</accession>
<dbReference type="RefSeq" id="WP_038880770.1">
    <property type="nucleotide sequence ID" value="NZ_CABMHU010000073.1"/>
</dbReference>
<dbReference type="SUPFAM" id="SSF159888">
    <property type="entry name" value="YdhG-like"/>
    <property type="match status" value="1"/>
</dbReference>
<feature type="domain" description="YdhG-like" evidence="1">
    <location>
        <begin position="25"/>
        <end position="115"/>
    </location>
</feature>
<reference evidence="4" key="4">
    <citation type="submission" date="2018-06" db="EMBL/GenBank/DDBJ databases">
        <title>Serratia marcescens genome sequencing and assembly.</title>
        <authorList>
            <person name="Martins R.C.R."/>
            <person name="Perdigao-Neto L.V."/>
            <person name="Costa S.F."/>
            <person name="Levin A.S.S."/>
        </authorList>
    </citation>
    <scope>NUCLEOTIDE SEQUENCE</scope>
    <source>
        <strain evidence="4">1283</strain>
    </source>
</reference>
<dbReference type="Proteomes" id="UP000050489">
    <property type="component" value="Unassembled WGS sequence"/>
</dbReference>
<name>A0A0G3SIE5_SERMA</name>
<reference evidence="2 6" key="3">
    <citation type="submission" date="2018-05" db="EMBL/GenBank/DDBJ databases">
        <title>Klebsiella quasipneumonaiae provides a window into carbapenemase gene transfer, plasmid rearrangements and nosocomial acquisition from the hospital environment.</title>
        <authorList>
            <person name="Mathers A.J."/>
            <person name="Vegesana K."/>
            <person name="Stoesser N."/>
            <person name="Crook D."/>
            <person name="Vaughan A."/>
            <person name="Barry K."/>
            <person name="Parikh H."/>
            <person name="Sebra R."/>
            <person name="Kotay S."/>
            <person name="Walker A.S."/>
            <person name="Sheppard A.E."/>
        </authorList>
    </citation>
    <scope>NUCLEOTIDE SEQUENCE [LARGE SCALE GENOMIC DNA]</scope>
    <source>
        <strain evidence="2 6">CAV1761</strain>
    </source>
</reference>
<dbReference type="EMBL" id="CP029449">
    <property type="protein sequence ID" value="AWL67253.1"/>
    <property type="molecule type" value="Genomic_DNA"/>
</dbReference>
<dbReference type="Proteomes" id="UP000245399">
    <property type="component" value="Chromosome"/>
</dbReference>
<reference evidence="5" key="1">
    <citation type="submission" date="2016-04" db="EMBL/GenBank/DDBJ databases">
        <authorList>
            <person name="Osei Sekyere J."/>
            <person name="Sivertsen A."/>
            <person name="Pedersen A.T."/>
            <person name="Sundsfjord A."/>
        </authorList>
    </citation>
    <scope>NUCLEOTIDE SEQUENCE [LARGE SCALE GENOMIC DNA]</scope>
    <source>
        <strain evidence="5">945174350</strain>
    </source>
</reference>
<evidence type="ECO:0000313" key="2">
    <source>
        <dbReference type="EMBL" id="AWL67253.1"/>
    </source>
</evidence>
<dbReference type="Gene3D" id="3.90.1150.200">
    <property type="match status" value="1"/>
</dbReference>
<evidence type="ECO:0000313" key="7">
    <source>
        <dbReference type="Proteomes" id="UP000247823"/>
    </source>
</evidence>
<dbReference type="EMBL" id="LJEX02000094">
    <property type="protein sequence ID" value="OCO84767.1"/>
    <property type="molecule type" value="Genomic_DNA"/>
</dbReference>
<protein>
    <submittedName>
        <fullName evidence="2">DUF1801 domain-containing protein</fullName>
    </submittedName>
</protein>
<evidence type="ECO:0000313" key="3">
    <source>
        <dbReference type="EMBL" id="OCO84767.1"/>
    </source>
</evidence>
<sequence>MSQANNAVVEALLADIGSTQGDLLAIVQQVRRIAAESGNGVTESVKYGGIMFSHSQFFCGVFAYRNHVTVEFGQGHRLEDRYQQLEGSGQYRRHIKLHSPDEVKSKHLADYIQQAYTLTTG</sequence>